<accession>A0A383W0J7</accession>
<feature type="region of interest" description="Disordered" evidence="8">
    <location>
        <begin position="146"/>
        <end position="169"/>
    </location>
</feature>
<evidence type="ECO:0000256" key="4">
    <source>
        <dbReference type="ARBA" id="ARBA00022692"/>
    </source>
</evidence>
<dbReference type="Proteomes" id="UP000256970">
    <property type="component" value="Unassembled WGS sequence"/>
</dbReference>
<sequence length="1593" mass="167596">MASAPAGGNDSSSSKESKATVAPLDQGSSTAAGNGFIDYSNDPLAAGLYQSWSITPAAGVNSYAGYQRQQLLEQRQQQQEQQQLIQQLEADGDMLPMQQLQQVQQVQQTRKKLPSYSSASHYGGDTDWKLLNEAAADVARFKVQQLKSGSSGGGSSSSSKSGSKRSKKRWARQLQELPGWLLYRYYNWRQDGVSDLLLITAVSTTLLITAALLKRTLVDPSDPTALLLQQQQQYLSSAAAAGSAAEVTAAAPAEAAARLTAAAASPAAPELVDSAFPASSSSSSSGSVDAVKRWLAALGTDVYQVMVLSFGENFPNPDDGVSPVEELFSIGVALSGLAGFALALALVEQVVLETNMANVKRGSPVYEAGHYLVLGWAVSQRDLELLIKLVGQLISSAAADGGATIVVLTQREKLEMEELFRRTIPPAARAGSRLVFRQGSPLLPTDLSNVAASKARSTIIISDQSRGRDEADAQSLRCAILLDELDGYRGLRKGRAMGHIVVETRTPNAVPLLRFSCSKRVIALPAGHMNARRLARMLKRPFISWVSQRLWAFDSRCSLFMHAAHDLTGTRFRSLAFLFPDAIVMGVAHMASGRVTLNPMLDYVLAADDELILCRPTAIPTGEFSHLPELLTISELELLGQQLLQQQQQREQSLRSSPLAPLLQQQQQQRREWMWQQQVQAVLDLARMKQLQQQPPQQQQLQSMQELDAESAKVLAEQHVAPGIISVDDVQGPSAVLQPSALPLPLTTAADSTPDSSTAAAAAAAAPGSSSSGSGGLVRSVTGKSVMKLGFAAVMDDNSPSVSQLQRASASSASLADEKDFESANAARQQLLQLEQQQEARRLQQQRQQQQHEEHLAMVDQCSPDLVAAAGLQQPDVAVMRGSVNGANAAAAAAAASVSAADEPAAAAAGTATRELFARSSSSSSAAGLQRSSSINMAYKSAILSDSEEVDLGPGPWGNSSSIRSSGSSNGSSSSSSGSRSLRFAALAAGDPLAVDSGSLDVEDGVMSDVEGELEVLSHVPSLQRENLSDADTSPEQPAAATAAAAAGEAAAPAAAVIAMLDGETLEGAAAAAAFATAEVSAADCSMPPPDVHGWSSLSSTLDSMDSMQQASSSISSIDMQELQRRSVVQPAAAAAADGGALSSAGSVTSSRDGLDGTADISSSSSSRGGAAGPAVLSSSPSNTPSSSIGSTSSVDRSHAVWQDEGASYGKPQQGSSSSSSSSSTAGSSTCAGDQPGSSSNSSIGSSSTVQLAPAAAPAAAAAAKDSSDSHKDTSSFNYVPREYLAVDSSPEALMVCGWSESGFMAELLYELDSGASCLPPGSEIVFVNCHPPEDTLGALLRGKTLTNVKVSHVYADPLQRNQLAALPLARFRAAIVLADAVWADPDGDERNGIDSIDQPSVLRQDSLMVMVQLNIRKLLEDLALPPINIICQKVATQGLTRFEDRRRLPLGISINFNSMAAKLLTQDMRRLPLGISINFNSMAAKLLTQVAVNPLSMLVMNSFGMRADLTIVDASEYCGRGEAISFWRVLSRAQSAGDVLLGYYVLPSHIDQPIESTINPQGLAARSVQRVWNTGDGRLKFMVIRDKECEAE</sequence>
<evidence type="ECO:0000259" key="10">
    <source>
        <dbReference type="Pfam" id="PF22614"/>
    </source>
</evidence>
<feature type="compositionally biased region" description="Low complexity" evidence="8">
    <location>
        <begin position="958"/>
        <end position="977"/>
    </location>
</feature>
<evidence type="ECO:0000256" key="1">
    <source>
        <dbReference type="ARBA" id="ARBA00004127"/>
    </source>
</evidence>
<dbReference type="Pfam" id="PF06241">
    <property type="entry name" value="Castor_Poll_mid"/>
    <property type="match status" value="1"/>
</dbReference>
<comment type="similarity">
    <text evidence="2">Belongs to the castor/pollux (TC 1.A.1.23) family.</text>
</comment>
<feature type="region of interest" description="Disordered" evidence="8">
    <location>
        <begin position="803"/>
        <end position="824"/>
    </location>
</feature>
<dbReference type="Gene3D" id="3.40.50.720">
    <property type="entry name" value="NAD(P)-binding Rossmann-like Domain"/>
    <property type="match status" value="1"/>
</dbReference>
<dbReference type="PANTHER" id="PTHR31563:SF10">
    <property type="entry name" value="ION CHANNEL POLLUX-RELATED"/>
    <property type="match status" value="1"/>
</dbReference>
<evidence type="ECO:0000256" key="5">
    <source>
        <dbReference type="ARBA" id="ARBA00022989"/>
    </source>
</evidence>
<feature type="compositionally biased region" description="Low complexity" evidence="8">
    <location>
        <begin position="1096"/>
        <end position="1116"/>
    </location>
</feature>
<dbReference type="PANTHER" id="PTHR31563">
    <property type="entry name" value="ION CHANNEL POLLUX-RELATED"/>
    <property type="match status" value="1"/>
</dbReference>
<dbReference type="STRING" id="3088.A0A383W0J7"/>
<keyword evidence="6" id="KW-0406">Ion transport</keyword>
<keyword evidence="7" id="KW-0472">Membrane</keyword>
<dbReference type="Pfam" id="PF22614">
    <property type="entry name" value="Slo-like_RCK"/>
    <property type="match status" value="1"/>
</dbReference>
<protein>
    <submittedName>
        <fullName evidence="11">Uncharacterized protein</fullName>
    </submittedName>
</protein>
<evidence type="ECO:0000256" key="7">
    <source>
        <dbReference type="ARBA" id="ARBA00023136"/>
    </source>
</evidence>
<proteinExistence type="inferred from homology"/>
<evidence type="ECO:0000259" key="9">
    <source>
        <dbReference type="Pfam" id="PF06241"/>
    </source>
</evidence>
<keyword evidence="12" id="KW-1185">Reference proteome</keyword>
<feature type="region of interest" description="Disordered" evidence="8">
    <location>
        <begin position="1137"/>
        <end position="1250"/>
    </location>
</feature>
<dbReference type="InterPro" id="IPR044849">
    <property type="entry name" value="CASTOR/POLLUX/SYM8-like"/>
</dbReference>
<evidence type="ECO:0000256" key="8">
    <source>
        <dbReference type="SAM" id="MobiDB-lite"/>
    </source>
</evidence>
<feature type="domain" description="RCK N-terminal" evidence="10">
    <location>
        <begin position="377"/>
        <end position="483"/>
    </location>
</feature>
<comment type="subcellular location">
    <subcellularLocation>
        <location evidence="1">Endomembrane system</location>
        <topology evidence="1">Multi-pass membrane protein</topology>
    </subcellularLocation>
</comment>
<feature type="compositionally biased region" description="Low complexity" evidence="8">
    <location>
        <begin position="1178"/>
        <end position="1194"/>
    </location>
</feature>
<evidence type="ECO:0000313" key="11">
    <source>
        <dbReference type="EMBL" id="SZX71011.1"/>
    </source>
</evidence>
<keyword evidence="3" id="KW-0813">Transport</keyword>
<dbReference type="InterPro" id="IPR010420">
    <property type="entry name" value="CASTOR/POLLUX/SYM8_dom"/>
</dbReference>
<feature type="region of interest" description="Disordered" evidence="8">
    <location>
        <begin position="1"/>
        <end position="36"/>
    </location>
</feature>
<dbReference type="EMBL" id="FNXT01001022">
    <property type="protein sequence ID" value="SZX71011.1"/>
    <property type="molecule type" value="Genomic_DNA"/>
</dbReference>
<dbReference type="InterPro" id="IPR003148">
    <property type="entry name" value="RCK_N"/>
</dbReference>
<feature type="compositionally biased region" description="Low complexity" evidence="8">
    <location>
        <begin position="1237"/>
        <end position="1250"/>
    </location>
</feature>
<keyword evidence="5" id="KW-1133">Transmembrane helix</keyword>
<evidence type="ECO:0000256" key="6">
    <source>
        <dbReference type="ARBA" id="ARBA00023065"/>
    </source>
</evidence>
<dbReference type="GO" id="GO:0006813">
    <property type="term" value="P:potassium ion transport"/>
    <property type="evidence" value="ECO:0007669"/>
    <property type="project" value="InterPro"/>
</dbReference>
<gene>
    <name evidence="11" type="ORF">BQ4739_LOCUS11160</name>
</gene>
<feature type="domain" description="CASTOR/POLLUX/SYM8 ion channel conserved" evidence="9">
    <location>
        <begin position="558"/>
        <end position="614"/>
    </location>
</feature>
<evidence type="ECO:0000256" key="2">
    <source>
        <dbReference type="ARBA" id="ARBA00008577"/>
    </source>
</evidence>
<keyword evidence="4" id="KW-0812">Transmembrane</keyword>
<feature type="region of interest" description="Disordered" evidence="8">
    <location>
        <begin position="1094"/>
        <end position="1116"/>
    </location>
</feature>
<organism evidence="11 12">
    <name type="scientific">Tetradesmus obliquus</name>
    <name type="common">Green alga</name>
    <name type="synonym">Acutodesmus obliquus</name>
    <dbReference type="NCBI Taxonomy" id="3088"/>
    <lineage>
        <taxon>Eukaryota</taxon>
        <taxon>Viridiplantae</taxon>
        <taxon>Chlorophyta</taxon>
        <taxon>core chlorophytes</taxon>
        <taxon>Chlorophyceae</taxon>
        <taxon>CS clade</taxon>
        <taxon>Sphaeropleales</taxon>
        <taxon>Scenedesmaceae</taxon>
        <taxon>Tetradesmus</taxon>
    </lineage>
</organism>
<name>A0A383W0J7_TETOB</name>
<dbReference type="GO" id="GO:0012505">
    <property type="term" value="C:endomembrane system"/>
    <property type="evidence" value="ECO:0007669"/>
    <property type="project" value="UniProtKB-SubCell"/>
</dbReference>
<feature type="compositionally biased region" description="Low complexity" evidence="8">
    <location>
        <begin position="1215"/>
        <end position="1230"/>
    </location>
</feature>
<evidence type="ECO:0000256" key="3">
    <source>
        <dbReference type="ARBA" id="ARBA00022448"/>
    </source>
</evidence>
<evidence type="ECO:0000313" key="12">
    <source>
        <dbReference type="Proteomes" id="UP000256970"/>
    </source>
</evidence>
<feature type="compositionally biased region" description="Low complexity" evidence="8">
    <location>
        <begin position="803"/>
        <end position="815"/>
    </location>
</feature>
<reference evidence="11 12" key="1">
    <citation type="submission" date="2016-10" db="EMBL/GenBank/DDBJ databases">
        <authorList>
            <person name="Cai Z."/>
        </authorList>
    </citation>
    <scope>NUCLEOTIDE SEQUENCE [LARGE SCALE GENOMIC DNA]</scope>
</reference>
<feature type="compositionally biased region" description="Low complexity" evidence="8">
    <location>
        <begin position="1137"/>
        <end position="1147"/>
    </location>
</feature>
<feature type="region of interest" description="Disordered" evidence="8">
    <location>
        <begin position="950"/>
        <end position="977"/>
    </location>
</feature>